<dbReference type="EMBL" id="FN656701">
    <property type="protein sequence ID" value="CBY41878.1"/>
    <property type="molecule type" value="Genomic_DNA"/>
</dbReference>
<name>E4Z2F0_OIKDI</name>
<organism evidence="1">
    <name type="scientific">Oikopleura dioica</name>
    <name type="common">Tunicate</name>
    <dbReference type="NCBI Taxonomy" id="34765"/>
    <lineage>
        <taxon>Eukaryota</taxon>
        <taxon>Metazoa</taxon>
        <taxon>Chordata</taxon>
        <taxon>Tunicata</taxon>
        <taxon>Appendicularia</taxon>
        <taxon>Copelata</taxon>
        <taxon>Oikopleuridae</taxon>
        <taxon>Oikopleura</taxon>
    </lineage>
</organism>
<evidence type="ECO:0000313" key="1">
    <source>
        <dbReference type="EMBL" id="CBY41878.1"/>
    </source>
</evidence>
<dbReference type="Proteomes" id="UP000011014">
    <property type="component" value="Unassembled WGS sequence"/>
</dbReference>
<sequence length="53" mass="6097">MKVAPRQTESLQFFPNSVDENFISEINEAVAEQAEYELDQADEKKSSYCCCFL</sequence>
<reference evidence="1" key="1">
    <citation type="journal article" date="2010" name="Science">
        <title>Plasticity of animal genome architecture unmasked by rapid evolution of a pelagic tunicate.</title>
        <authorList>
            <person name="Denoeud F."/>
            <person name="Henriet S."/>
            <person name="Mungpakdee S."/>
            <person name="Aury J.M."/>
            <person name="Da Silva C."/>
            <person name="Brinkmann H."/>
            <person name="Mikhaleva J."/>
            <person name="Olsen L.C."/>
            <person name="Jubin C."/>
            <person name="Canestro C."/>
            <person name="Bouquet J.M."/>
            <person name="Danks G."/>
            <person name="Poulain J."/>
            <person name="Campsteijn C."/>
            <person name="Adamski M."/>
            <person name="Cross I."/>
            <person name="Yadetie F."/>
            <person name="Muffato M."/>
            <person name="Louis A."/>
            <person name="Butcher S."/>
            <person name="Tsagkogeorga G."/>
            <person name="Konrad A."/>
            <person name="Singh S."/>
            <person name="Jensen M.F."/>
            <person name="Cong E.H."/>
            <person name="Eikeseth-Otteraa H."/>
            <person name="Noel B."/>
            <person name="Anthouard V."/>
            <person name="Porcel B.M."/>
            <person name="Kachouri-Lafond R."/>
            <person name="Nishino A."/>
            <person name="Ugolini M."/>
            <person name="Chourrout P."/>
            <person name="Nishida H."/>
            <person name="Aasland R."/>
            <person name="Huzurbazar S."/>
            <person name="Westhof E."/>
            <person name="Delsuc F."/>
            <person name="Lehrach H."/>
            <person name="Reinhardt R."/>
            <person name="Weissenbach J."/>
            <person name="Roy S.W."/>
            <person name="Artiguenave F."/>
            <person name="Postlethwait J.H."/>
            <person name="Manak J.R."/>
            <person name="Thompson E.M."/>
            <person name="Jaillon O."/>
            <person name="Du Pasquier L."/>
            <person name="Boudinot P."/>
            <person name="Liberles D.A."/>
            <person name="Volff J.N."/>
            <person name="Philippe H."/>
            <person name="Lenhard B."/>
            <person name="Roest Crollius H."/>
            <person name="Wincker P."/>
            <person name="Chourrout D."/>
        </authorList>
    </citation>
    <scope>NUCLEOTIDE SEQUENCE [LARGE SCALE GENOMIC DNA]</scope>
</reference>
<protein>
    <submittedName>
        <fullName evidence="1">Uncharacterized protein</fullName>
    </submittedName>
</protein>
<proteinExistence type="predicted"/>
<dbReference type="AlphaFoldDB" id="E4Z2F0"/>
<accession>E4Z2F0</accession>
<gene>
    <name evidence="1" type="ORF">GSOID_T00023973001</name>
</gene>